<dbReference type="Proteomes" id="UP000623467">
    <property type="component" value="Unassembled WGS sequence"/>
</dbReference>
<proteinExistence type="predicted"/>
<keyword evidence="3" id="KW-1185">Reference proteome</keyword>
<reference evidence="2" key="1">
    <citation type="submission" date="2020-05" db="EMBL/GenBank/DDBJ databases">
        <title>Mycena genomes resolve the evolution of fungal bioluminescence.</title>
        <authorList>
            <person name="Tsai I.J."/>
        </authorList>
    </citation>
    <scope>NUCLEOTIDE SEQUENCE</scope>
    <source>
        <strain evidence="2">160909Yilan</strain>
    </source>
</reference>
<gene>
    <name evidence="2" type="ORF">MSAN_02308300</name>
</gene>
<protein>
    <submittedName>
        <fullName evidence="2">Uncharacterized protein</fullName>
    </submittedName>
</protein>
<feature type="region of interest" description="Disordered" evidence="1">
    <location>
        <begin position="94"/>
        <end position="113"/>
    </location>
</feature>
<comment type="caution">
    <text evidence="2">The sequence shown here is derived from an EMBL/GenBank/DDBJ whole genome shotgun (WGS) entry which is preliminary data.</text>
</comment>
<feature type="compositionally biased region" description="Low complexity" evidence="1">
    <location>
        <begin position="48"/>
        <end position="63"/>
    </location>
</feature>
<sequence>MPVLATTPSRIMHMHTPNADQDHEFTAATHTPNQCEIQHKRLRPCVPQPSSSGSGRTSSSHPLSPFPRKRERGELVFRVSAEKGRAGFVAIDPEEDVELPHVDSEPFPRPLCQ</sequence>
<evidence type="ECO:0000313" key="2">
    <source>
        <dbReference type="EMBL" id="KAF7335949.1"/>
    </source>
</evidence>
<evidence type="ECO:0000313" key="3">
    <source>
        <dbReference type="Proteomes" id="UP000623467"/>
    </source>
</evidence>
<organism evidence="2 3">
    <name type="scientific">Mycena sanguinolenta</name>
    <dbReference type="NCBI Taxonomy" id="230812"/>
    <lineage>
        <taxon>Eukaryota</taxon>
        <taxon>Fungi</taxon>
        <taxon>Dikarya</taxon>
        <taxon>Basidiomycota</taxon>
        <taxon>Agaricomycotina</taxon>
        <taxon>Agaricomycetes</taxon>
        <taxon>Agaricomycetidae</taxon>
        <taxon>Agaricales</taxon>
        <taxon>Marasmiineae</taxon>
        <taxon>Mycenaceae</taxon>
        <taxon>Mycena</taxon>
    </lineage>
</organism>
<feature type="region of interest" description="Disordered" evidence="1">
    <location>
        <begin position="40"/>
        <end position="72"/>
    </location>
</feature>
<name>A0A8H7CFP0_9AGAR</name>
<feature type="region of interest" description="Disordered" evidence="1">
    <location>
        <begin position="1"/>
        <end position="21"/>
    </location>
</feature>
<evidence type="ECO:0000256" key="1">
    <source>
        <dbReference type="SAM" id="MobiDB-lite"/>
    </source>
</evidence>
<accession>A0A8H7CFP0</accession>
<dbReference type="EMBL" id="JACAZH010000038">
    <property type="protein sequence ID" value="KAF7335949.1"/>
    <property type="molecule type" value="Genomic_DNA"/>
</dbReference>
<dbReference type="AlphaFoldDB" id="A0A8H7CFP0"/>